<comment type="caution">
    <text evidence="1">The sequence shown here is derived from an EMBL/GenBank/DDBJ whole genome shotgun (WGS) entry which is preliminary data.</text>
</comment>
<keyword evidence="2" id="KW-1185">Reference proteome</keyword>
<dbReference type="Proteomes" id="UP000828390">
    <property type="component" value="Unassembled WGS sequence"/>
</dbReference>
<dbReference type="AlphaFoldDB" id="A0A9D4CPH2"/>
<accession>A0A9D4CPH2</accession>
<dbReference type="EMBL" id="JAIWYP010000012">
    <property type="protein sequence ID" value="KAH3728792.1"/>
    <property type="molecule type" value="Genomic_DNA"/>
</dbReference>
<evidence type="ECO:0000313" key="2">
    <source>
        <dbReference type="Proteomes" id="UP000828390"/>
    </source>
</evidence>
<organism evidence="1 2">
    <name type="scientific">Dreissena polymorpha</name>
    <name type="common">Zebra mussel</name>
    <name type="synonym">Mytilus polymorpha</name>
    <dbReference type="NCBI Taxonomy" id="45954"/>
    <lineage>
        <taxon>Eukaryota</taxon>
        <taxon>Metazoa</taxon>
        <taxon>Spiralia</taxon>
        <taxon>Lophotrochozoa</taxon>
        <taxon>Mollusca</taxon>
        <taxon>Bivalvia</taxon>
        <taxon>Autobranchia</taxon>
        <taxon>Heteroconchia</taxon>
        <taxon>Euheterodonta</taxon>
        <taxon>Imparidentia</taxon>
        <taxon>Neoheterodontei</taxon>
        <taxon>Myida</taxon>
        <taxon>Dreissenoidea</taxon>
        <taxon>Dreissenidae</taxon>
        <taxon>Dreissena</taxon>
    </lineage>
</organism>
<evidence type="ECO:0000313" key="1">
    <source>
        <dbReference type="EMBL" id="KAH3728792.1"/>
    </source>
</evidence>
<protein>
    <submittedName>
        <fullName evidence="1">Uncharacterized protein</fullName>
    </submittedName>
</protein>
<reference evidence="1" key="2">
    <citation type="submission" date="2020-11" db="EMBL/GenBank/DDBJ databases">
        <authorList>
            <person name="McCartney M.A."/>
            <person name="Auch B."/>
            <person name="Kono T."/>
            <person name="Mallez S."/>
            <person name="Becker A."/>
            <person name="Gohl D.M."/>
            <person name="Silverstein K.A.T."/>
            <person name="Koren S."/>
            <person name="Bechman K.B."/>
            <person name="Herman A."/>
            <person name="Abrahante J.E."/>
            <person name="Garbe J."/>
        </authorList>
    </citation>
    <scope>NUCLEOTIDE SEQUENCE</scope>
    <source>
        <strain evidence="1">Duluth1</strain>
        <tissue evidence="1">Whole animal</tissue>
    </source>
</reference>
<reference evidence="1" key="1">
    <citation type="journal article" date="2019" name="bioRxiv">
        <title>The Genome of the Zebra Mussel, Dreissena polymorpha: A Resource for Invasive Species Research.</title>
        <authorList>
            <person name="McCartney M.A."/>
            <person name="Auch B."/>
            <person name="Kono T."/>
            <person name="Mallez S."/>
            <person name="Zhang Y."/>
            <person name="Obille A."/>
            <person name="Becker A."/>
            <person name="Abrahante J.E."/>
            <person name="Garbe J."/>
            <person name="Badalamenti J.P."/>
            <person name="Herman A."/>
            <person name="Mangelson H."/>
            <person name="Liachko I."/>
            <person name="Sullivan S."/>
            <person name="Sone E.D."/>
            <person name="Koren S."/>
            <person name="Silverstein K.A.T."/>
            <person name="Beckman K.B."/>
            <person name="Gohl D.M."/>
        </authorList>
    </citation>
    <scope>NUCLEOTIDE SEQUENCE</scope>
    <source>
        <strain evidence="1">Duluth1</strain>
        <tissue evidence="1">Whole animal</tissue>
    </source>
</reference>
<gene>
    <name evidence="1" type="ORF">DPMN_054754</name>
</gene>
<sequence>MLAMAESPLHILLHLQFQSGDKEMMIQINVCSSLKAQTQKRATKLPRDTHVVDLVPRRKVCRHQSCFLYPFMLENTISDDMVTCGAHVGESLSVVVHLT</sequence>
<proteinExistence type="predicted"/>
<name>A0A9D4CPH2_DREPO</name>